<evidence type="ECO:0000256" key="7">
    <source>
        <dbReference type="ARBA" id="ARBA00023065"/>
    </source>
</evidence>
<sequence length="362" mass="37376">MKKTIIASAALALASGIAAAQTNVTFYGIIDAGVLAQNHSAPGRPSVSLASGGDAPSIWGFKGTEDLGGGLKAMFNLEGHFASDTGAQVGNLFRRQANVGLWMANVGAVALGNQYSPAILAFATTDPRGLRENFSGLYSWAYNSGALGGAGINTNNDVGVFLQNAISYTNDFGPVHFGAAVSLSERPTGATALANNTGNHGSVYSLGLTYTGPIALSAAYQQANKPDSGDYLSRMVSLGGAYTMGALTGKLNYLRGTNRAPATLDETSKVDMWGLGVDWKTAPNNTASAAVYFAKDKNNGDDKTTTFILSDQYALSRGTTLYGTLAFANARAGATALTSAVLTPVSPDTNTTLLNVGVKHTF</sequence>
<reference evidence="13" key="1">
    <citation type="submission" date="2021-01" db="EMBL/GenBank/DDBJ databases">
        <title>Genome sequence of strain Noviherbaspirillum sp. DKR-6.</title>
        <authorList>
            <person name="Chaudhary D.K."/>
        </authorList>
    </citation>
    <scope>NUCLEOTIDE SEQUENCE</scope>
    <source>
        <strain evidence="13">DKR-6</strain>
    </source>
</reference>
<comment type="subcellular location">
    <subcellularLocation>
        <location evidence="1">Cell outer membrane</location>
        <topology evidence="1">Multi-pass membrane protein</topology>
    </subcellularLocation>
</comment>
<dbReference type="Proteomes" id="UP000622890">
    <property type="component" value="Unassembled WGS sequence"/>
</dbReference>
<keyword evidence="7" id="KW-0406">Ion transport</keyword>
<dbReference type="GO" id="GO:0015288">
    <property type="term" value="F:porin activity"/>
    <property type="evidence" value="ECO:0007669"/>
    <property type="project" value="UniProtKB-KW"/>
</dbReference>
<evidence type="ECO:0000256" key="5">
    <source>
        <dbReference type="ARBA" id="ARBA00022692"/>
    </source>
</evidence>
<evidence type="ECO:0000256" key="8">
    <source>
        <dbReference type="ARBA" id="ARBA00023114"/>
    </source>
</evidence>
<dbReference type="GO" id="GO:0009279">
    <property type="term" value="C:cell outer membrane"/>
    <property type="evidence" value="ECO:0007669"/>
    <property type="project" value="UniProtKB-SubCell"/>
</dbReference>
<keyword evidence="5" id="KW-0812">Transmembrane</keyword>
<dbReference type="SUPFAM" id="SSF56935">
    <property type="entry name" value="Porins"/>
    <property type="match status" value="1"/>
</dbReference>
<evidence type="ECO:0000256" key="9">
    <source>
        <dbReference type="ARBA" id="ARBA00023136"/>
    </source>
</evidence>
<evidence type="ECO:0000256" key="3">
    <source>
        <dbReference type="ARBA" id="ARBA00022448"/>
    </source>
</evidence>
<gene>
    <name evidence="13" type="ORF">JJB74_23110</name>
</gene>
<keyword evidence="8" id="KW-0626">Porin</keyword>
<comment type="subunit">
    <text evidence="2">Homotrimer.</text>
</comment>
<feature type="signal peptide" evidence="11">
    <location>
        <begin position="1"/>
        <end position="20"/>
    </location>
</feature>
<organism evidence="13 14">
    <name type="scientific">Noviherbaspirillum pedocola</name>
    <dbReference type="NCBI Taxonomy" id="2801341"/>
    <lineage>
        <taxon>Bacteria</taxon>
        <taxon>Pseudomonadati</taxon>
        <taxon>Pseudomonadota</taxon>
        <taxon>Betaproteobacteria</taxon>
        <taxon>Burkholderiales</taxon>
        <taxon>Oxalobacteraceae</taxon>
        <taxon>Noviherbaspirillum</taxon>
    </lineage>
</organism>
<dbReference type="Gene3D" id="2.40.160.10">
    <property type="entry name" value="Porin"/>
    <property type="match status" value="1"/>
</dbReference>
<keyword evidence="4" id="KW-1134">Transmembrane beta strand</keyword>
<dbReference type="GO" id="GO:0046930">
    <property type="term" value="C:pore complex"/>
    <property type="evidence" value="ECO:0007669"/>
    <property type="project" value="UniProtKB-KW"/>
</dbReference>
<accession>A0A934T221</accession>
<dbReference type="RefSeq" id="WP_200595869.1">
    <property type="nucleotide sequence ID" value="NZ_JAEPBG010000012.1"/>
</dbReference>
<dbReference type="PRINTS" id="PR00184">
    <property type="entry name" value="NEISSPPORIN"/>
</dbReference>
<name>A0A934T221_9BURK</name>
<evidence type="ECO:0000256" key="2">
    <source>
        <dbReference type="ARBA" id="ARBA00011233"/>
    </source>
</evidence>
<comment type="caution">
    <text evidence="13">The sequence shown here is derived from an EMBL/GenBank/DDBJ whole genome shotgun (WGS) entry which is preliminary data.</text>
</comment>
<keyword evidence="10" id="KW-0998">Cell outer membrane</keyword>
<evidence type="ECO:0000313" key="14">
    <source>
        <dbReference type="Proteomes" id="UP000622890"/>
    </source>
</evidence>
<evidence type="ECO:0000256" key="6">
    <source>
        <dbReference type="ARBA" id="ARBA00022729"/>
    </source>
</evidence>
<protein>
    <submittedName>
        <fullName evidence="13">Porin</fullName>
    </submittedName>
</protein>
<feature type="chain" id="PRO_5037932825" evidence="11">
    <location>
        <begin position="21"/>
        <end position="362"/>
    </location>
</feature>
<evidence type="ECO:0000313" key="13">
    <source>
        <dbReference type="EMBL" id="MBK4737519.1"/>
    </source>
</evidence>
<dbReference type="EMBL" id="JAEPBG010000012">
    <property type="protein sequence ID" value="MBK4737519.1"/>
    <property type="molecule type" value="Genomic_DNA"/>
</dbReference>
<dbReference type="PANTHER" id="PTHR34501:SF9">
    <property type="entry name" value="MAJOR OUTER MEMBRANE PROTEIN P.IA"/>
    <property type="match status" value="1"/>
</dbReference>
<dbReference type="InterPro" id="IPR050298">
    <property type="entry name" value="Gram-neg_bact_OMP"/>
</dbReference>
<dbReference type="GO" id="GO:0006811">
    <property type="term" value="P:monoatomic ion transport"/>
    <property type="evidence" value="ECO:0007669"/>
    <property type="project" value="UniProtKB-KW"/>
</dbReference>
<evidence type="ECO:0000256" key="4">
    <source>
        <dbReference type="ARBA" id="ARBA00022452"/>
    </source>
</evidence>
<dbReference type="InterPro" id="IPR023614">
    <property type="entry name" value="Porin_dom_sf"/>
</dbReference>
<dbReference type="AlphaFoldDB" id="A0A934T221"/>
<evidence type="ECO:0000259" key="12">
    <source>
        <dbReference type="Pfam" id="PF13609"/>
    </source>
</evidence>
<keyword evidence="6 11" id="KW-0732">Signal</keyword>
<dbReference type="PANTHER" id="PTHR34501">
    <property type="entry name" value="PROTEIN YDDL-RELATED"/>
    <property type="match status" value="1"/>
</dbReference>
<evidence type="ECO:0000256" key="11">
    <source>
        <dbReference type="SAM" id="SignalP"/>
    </source>
</evidence>
<keyword evidence="3" id="KW-0813">Transport</keyword>
<dbReference type="CDD" id="cd00342">
    <property type="entry name" value="gram_neg_porins"/>
    <property type="match status" value="1"/>
</dbReference>
<dbReference type="InterPro" id="IPR033900">
    <property type="entry name" value="Gram_neg_porin_domain"/>
</dbReference>
<feature type="domain" description="Porin" evidence="12">
    <location>
        <begin position="7"/>
        <end position="331"/>
    </location>
</feature>
<keyword evidence="14" id="KW-1185">Reference proteome</keyword>
<evidence type="ECO:0000256" key="10">
    <source>
        <dbReference type="ARBA" id="ARBA00023237"/>
    </source>
</evidence>
<proteinExistence type="predicted"/>
<evidence type="ECO:0000256" key="1">
    <source>
        <dbReference type="ARBA" id="ARBA00004571"/>
    </source>
</evidence>
<dbReference type="Pfam" id="PF13609">
    <property type="entry name" value="Porin_4"/>
    <property type="match status" value="1"/>
</dbReference>
<dbReference type="InterPro" id="IPR002299">
    <property type="entry name" value="Porin_Neis"/>
</dbReference>
<keyword evidence="9" id="KW-0472">Membrane</keyword>